<gene>
    <name evidence="5" type="ORF">Nepgr_016240</name>
</gene>
<comment type="subcellular location">
    <subcellularLocation>
        <location evidence="1">Nucleus</location>
        <location evidence="1">Nucleolus</location>
    </subcellularLocation>
</comment>
<name>A0AAD3XRV9_NEPGR</name>
<feature type="domain" description="Fcf2 pre-rRNA processing C-terminal" evidence="4">
    <location>
        <begin position="70"/>
        <end position="164"/>
    </location>
</feature>
<evidence type="ECO:0000313" key="5">
    <source>
        <dbReference type="EMBL" id="GMH14399.1"/>
    </source>
</evidence>
<keyword evidence="6" id="KW-1185">Reference proteome</keyword>
<dbReference type="EMBL" id="BSYO01000014">
    <property type="protein sequence ID" value="GMH14399.1"/>
    <property type="molecule type" value="Genomic_DNA"/>
</dbReference>
<protein>
    <recommendedName>
        <fullName evidence="4">Fcf2 pre-rRNA processing C-terminal domain-containing protein</fullName>
    </recommendedName>
</protein>
<accession>A0AAD3XRV9</accession>
<evidence type="ECO:0000256" key="3">
    <source>
        <dbReference type="SAM" id="MobiDB-lite"/>
    </source>
</evidence>
<dbReference type="Proteomes" id="UP001279734">
    <property type="component" value="Unassembled WGS sequence"/>
</dbReference>
<comment type="caution">
    <text evidence="5">The sequence shown here is derived from an EMBL/GenBank/DDBJ whole genome shotgun (WGS) entry which is preliminary data.</text>
</comment>
<dbReference type="InterPro" id="IPR039883">
    <property type="entry name" value="Fcf2/DNTTIP2"/>
</dbReference>
<keyword evidence="2" id="KW-0539">Nucleus</keyword>
<reference evidence="5" key="1">
    <citation type="submission" date="2023-05" db="EMBL/GenBank/DDBJ databases">
        <title>Nepenthes gracilis genome sequencing.</title>
        <authorList>
            <person name="Fukushima K."/>
        </authorList>
    </citation>
    <scope>NUCLEOTIDE SEQUENCE</scope>
    <source>
        <strain evidence="5">SING2019-196</strain>
    </source>
</reference>
<dbReference type="GO" id="GO:0003723">
    <property type="term" value="F:RNA binding"/>
    <property type="evidence" value="ECO:0007669"/>
    <property type="project" value="TreeGrafter"/>
</dbReference>
<dbReference type="PANTHER" id="PTHR21686">
    <property type="entry name" value="DEOXYNUCLEOTIDYLTRANSFERASE TERMINAL-INTERACTING PROTEIN 2"/>
    <property type="match status" value="1"/>
</dbReference>
<dbReference type="GO" id="GO:0006396">
    <property type="term" value="P:RNA processing"/>
    <property type="evidence" value="ECO:0007669"/>
    <property type="project" value="TreeGrafter"/>
</dbReference>
<sequence length="198" mass="22833">MPESKPVIGLTWEPKFPSLSNTIKFDSSSVSDKTYENSILYKPTSELIDGLYVPPNNPRKLNKLLRKQVKDTAGKSWFDMPASVITPELKQDLQLLKLRNVIDPKRHYVKGDSKSKTMPKYVQVGTVVESALEFFSGRLTKKQRKTTLADELLSDISLTEYRKGKVREIEELNRPAGNDKWKVKGKQTRRRAKQRRHF</sequence>
<dbReference type="AlphaFoldDB" id="A0AAD3XRV9"/>
<proteinExistence type="predicted"/>
<feature type="region of interest" description="Disordered" evidence="3">
    <location>
        <begin position="177"/>
        <end position="198"/>
    </location>
</feature>
<evidence type="ECO:0000313" key="6">
    <source>
        <dbReference type="Proteomes" id="UP001279734"/>
    </source>
</evidence>
<evidence type="ECO:0000256" key="2">
    <source>
        <dbReference type="ARBA" id="ARBA00023242"/>
    </source>
</evidence>
<feature type="compositionally biased region" description="Basic residues" evidence="3">
    <location>
        <begin position="183"/>
        <end position="198"/>
    </location>
</feature>
<evidence type="ECO:0000259" key="4">
    <source>
        <dbReference type="Pfam" id="PF08698"/>
    </source>
</evidence>
<dbReference type="Pfam" id="PF08698">
    <property type="entry name" value="Fcf2"/>
    <property type="match status" value="1"/>
</dbReference>
<dbReference type="PANTHER" id="PTHR21686:SF12">
    <property type="entry name" value="DEOXYNUCLEOTIDYLTRANSFERASE TERMINAL-INTERACTING PROTEIN 2"/>
    <property type="match status" value="1"/>
</dbReference>
<dbReference type="GO" id="GO:0005730">
    <property type="term" value="C:nucleolus"/>
    <property type="evidence" value="ECO:0007669"/>
    <property type="project" value="UniProtKB-SubCell"/>
</dbReference>
<dbReference type="InterPro" id="IPR014810">
    <property type="entry name" value="Fcf2_C"/>
</dbReference>
<organism evidence="5 6">
    <name type="scientific">Nepenthes gracilis</name>
    <name type="common">Slender pitcher plant</name>
    <dbReference type="NCBI Taxonomy" id="150966"/>
    <lineage>
        <taxon>Eukaryota</taxon>
        <taxon>Viridiplantae</taxon>
        <taxon>Streptophyta</taxon>
        <taxon>Embryophyta</taxon>
        <taxon>Tracheophyta</taxon>
        <taxon>Spermatophyta</taxon>
        <taxon>Magnoliopsida</taxon>
        <taxon>eudicotyledons</taxon>
        <taxon>Gunneridae</taxon>
        <taxon>Pentapetalae</taxon>
        <taxon>Caryophyllales</taxon>
        <taxon>Nepenthaceae</taxon>
        <taxon>Nepenthes</taxon>
    </lineage>
</organism>
<evidence type="ECO:0000256" key="1">
    <source>
        <dbReference type="ARBA" id="ARBA00004604"/>
    </source>
</evidence>